<reference evidence="2 3" key="1">
    <citation type="submission" date="2023-07" db="EMBL/GenBank/DDBJ databases">
        <title>Pathogenic bacteria of pear tree diseases.</title>
        <authorList>
            <person name="Zhang Z."/>
            <person name="He L."/>
            <person name="Huang R."/>
        </authorList>
    </citation>
    <scope>NUCLEOTIDE SEQUENCE [LARGE SCALE GENOMIC DNA]</scope>
    <source>
        <strain evidence="2 3">DE2</strain>
    </source>
</reference>
<name>A0AA50DKW9_9GAMM</name>
<evidence type="ECO:0000313" key="3">
    <source>
        <dbReference type="Proteomes" id="UP001228139"/>
    </source>
</evidence>
<dbReference type="AlphaFoldDB" id="A0AA50DKW9"/>
<gene>
    <name evidence="2" type="ORF">Q3V30_04885</name>
</gene>
<sequence length="113" mass="12725">MILPAIPPEKIPPCKALLSGVDNVEVSMQNLLSNFISAYLLVGYMVTIYVIVMFFISGRDIFYGVKDKPSKRDQFGYIVAMGLIMPILYFFYLREIGMLHCKCPPDNSHGLGE</sequence>
<dbReference type="EMBL" id="CP132353">
    <property type="protein sequence ID" value="WLS79841.1"/>
    <property type="molecule type" value="Genomic_DNA"/>
</dbReference>
<proteinExistence type="predicted"/>
<keyword evidence="1" id="KW-0472">Membrane</keyword>
<feature type="transmembrane region" description="Helical" evidence="1">
    <location>
        <begin position="75"/>
        <end position="93"/>
    </location>
</feature>
<keyword evidence="1" id="KW-0812">Transmembrane</keyword>
<organism evidence="2 3">
    <name type="scientific">Erwinia pyri</name>
    <dbReference type="NCBI Taxonomy" id="3062598"/>
    <lineage>
        <taxon>Bacteria</taxon>
        <taxon>Pseudomonadati</taxon>
        <taxon>Pseudomonadota</taxon>
        <taxon>Gammaproteobacteria</taxon>
        <taxon>Enterobacterales</taxon>
        <taxon>Erwiniaceae</taxon>
        <taxon>Erwinia</taxon>
    </lineage>
</organism>
<dbReference type="KEGG" id="epi:Q3V30_04885"/>
<evidence type="ECO:0000313" key="2">
    <source>
        <dbReference type="EMBL" id="WLS79841.1"/>
    </source>
</evidence>
<evidence type="ECO:0000256" key="1">
    <source>
        <dbReference type="SAM" id="Phobius"/>
    </source>
</evidence>
<dbReference type="Proteomes" id="UP001228139">
    <property type="component" value="Chromosome"/>
</dbReference>
<keyword evidence="3" id="KW-1185">Reference proteome</keyword>
<accession>A0AA50DKW9</accession>
<protein>
    <submittedName>
        <fullName evidence="2">Uncharacterized protein</fullName>
    </submittedName>
</protein>
<dbReference type="RefSeq" id="WP_306211016.1">
    <property type="nucleotide sequence ID" value="NZ_CP132353.1"/>
</dbReference>
<keyword evidence="1" id="KW-1133">Transmembrane helix</keyword>
<feature type="transmembrane region" description="Helical" evidence="1">
    <location>
        <begin position="36"/>
        <end position="55"/>
    </location>
</feature>